<protein>
    <submittedName>
        <fullName evidence="2">Aldo/keto reductase</fullName>
    </submittedName>
</protein>
<dbReference type="InterPro" id="IPR023210">
    <property type="entry name" value="NADP_OxRdtase_dom"/>
</dbReference>
<dbReference type="InterPro" id="IPR036812">
    <property type="entry name" value="NAD(P)_OxRdtase_dom_sf"/>
</dbReference>
<dbReference type="CDD" id="cd19100">
    <property type="entry name" value="AKR_unchar"/>
    <property type="match status" value="1"/>
</dbReference>
<evidence type="ECO:0000313" key="2">
    <source>
        <dbReference type="EMBL" id="WGS64553.1"/>
    </source>
</evidence>
<accession>A0ABY8PPT8</accession>
<dbReference type="RefSeq" id="WP_280998296.1">
    <property type="nucleotide sequence ID" value="NZ_CP069362.1"/>
</dbReference>
<dbReference type="Gene3D" id="3.20.20.100">
    <property type="entry name" value="NADP-dependent oxidoreductase domain"/>
    <property type="match status" value="1"/>
</dbReference>
<dbReference type="PANTHER" id="PTHR43312:SF1">
    <property type="entry name" value="NADP-DEPENDENT OXIDOREDUCTASE DOMAIN-CONTAINING PROTEIN"/>
    <property type="match status" value="1"/>
</dbReference>
<gene>
    <name evidence="2" type="ORF">JRV97_09270</name>
</gene>
<reference evidence="2 3" key="1">
    <citation type="submission" date="2021-02" db="EMBL/GenBank/DDBJ databases">
        <title>Characterization of Marinitoga sp. nov. str. BP5-C20A.</title>
        <authorList>
            <person name="Erauso G."/>
            <person name="Postec A."/>
        </authorList>
    </citation>
    <scope>NUCLEOTIDE SEQUENCE [LARGE SCALE GENOMIC DNA]</scope>
    <source>
        <strain evidence="2 3">BP5-C20A</strain>
    </source>
</reference>
<dbReference type="SUPFAM" id="SSF51430">
    <property type="entry name" value="NAD(P)-linked oxidoreductase"/>
    <property type="match status" value="1"/>
</dbReference>
<proteinExistence type="predicted"/>
<dbReference type="PRINTS" id="PR00069">
    <property type="entry name" value="ALDKETRDTASE"/>
</dbReference>
<name>A0ABY8PPT8_9BACT</name>
<sequence length="285" mass="32999">MRKRILGKTNEKLSVVGFGGIILDGLDEKTAQKYIDAAIDYDVNYFDVSPSYGNAEEVMGPVLEKYRKKIFLSCKTDSYDYANVKKDLETSLKKLKTDYFDLYQFHAITEIREVDMIFSQGGIDALIEAREKGLIKYIGFSSHSQEAASAMMDRFDFDTIMFPVNFANWEKGYFGEIVLKKAKEKNMGIIAIKTLAKRKWLENENRGNLRTWYKPVENKEEAELAMKFTLSKGVTTCVSPNDFERFTWMCEIEKELDETLSENDMKKIHELIKELNPVFPLLKRD</sequence>
<evidence type="ECO:0000259" key="1">
    <source>
        <dbReference type="Pfam" id="PF00248"/>
    </source>
</evidence>
<dbReference type="PANTHER" id="PTHR43312">
    <property type="entry name" value="D-THREO-ALDOSE 1-DEHYDROGENASE"/>
    <property type="match status" value="1"/>
</dbReference>
<dbReference type="InterPro" id="IPR020471">
    <property type="entry name" value="AKR"/>
</dbReference>
<evidence type="ECO:0000313" key="3">
    <source>
        <dbReference type="Proteomes" id="UP001232493"/>
    </source>
</evidence>
<dbReference type="InterPro" id="IPR053135">
    <property type="entry name" value="AKR2_Oxidoreductase"/>
</dbReference>
<organism evidence="2 3">
    <name type="scientific">Marinitoga aeolica</name>
    <dbReference type="NCBI Taxonomy" id="2809031"/>
    <lineage>
        <taxon>Bacteria</taxon>
        <taxon>Thermotogati</taxon>
        <taxon>Thermotogota</taxon>
        <taxon>Thermotogae</taxon>
        <taxon>Petrotogales</taxon>
        <taxon>Petrotogaceae</taxon>
        <taxon>Marinitoga</taxon>
    </lineage>
</organism>
<dbReference type="EMBL" id="CP069362">
    <property type="protein sequence ID" value="WGS64553.1"/>
    <property type="molecule type" value="Genomic_DNA"/>
</dbReference>
<feature type="domain" description="NADP-dependent oxidoreductase" evidence="1">
    <location>
        <begin position="17"/>
        <end position="265"/>
    </location>
</feature>
<dbReference type="Proteomes" id="UP001232493">
    <property type="component" value="Chromosome"/>
</dbReference>
<dbReference type="Pfam" id="PF00248">
    <property type="entry name" value="Aldo_ket_red"/>
    <property type="match status" value="1"/>
</dbReference>
<keyword evidence="3" id="KW-1185">Reference proteome</keyword>